<dbReference type="Pfam" id="PF17654">
    <property type="entry name" value="Trnau1ap"/>
    <property type="match status" value="1"/>
</dbReference>
<keyword evidence="3" id="KW-1185">Reference proteome</keyword>
<dbReference type="InterPro" id="IPR040434">
    <property type="entry name" value="TSAP1"/>
</dbReference>
<dbReference type="Bgee" id="ENSOANG00000042169">
    <property type="expression patterns" value="Expressed in testis and 3 other cell types or tissues"/>
</dbReference>
<reference evidence="2" key="3">
    <citation type="submission" date="2025-09" db="UniProtKB">
        <authorList>
            <consortium name="Ensembl"/>
        </authorList>
    </citation>
    <scope>IDENTIFICATION</scope>
    <source>
        <strain evidence="2">Glennie</strain>
    </source>
</reference>
<dbReference type="PANTHER" id="PTHR37457:SF1">
    <property type="entry name" value="SIMILAR TO HUMAN CHROMOSOME 6 OPEN READING FRAME 52"/>
    <property type="match status" value="1"/>
</dbReference>
<evidence type="ECO:0000313" key="3">
    <source>
        <dbReference type="Proteomes" id="UP000002279"/>
    </source>
</evidence>
<organism evidence="2 3">
    <name type="scientific">Ornithorhynchus anatinus</name>
    <name type="common">Duckbill platypus</name>
    <dbReference type="NCBI Taxonomy" id="9258"/>
    <lineage>
        <taxon>Eukaryota</taxon>
        <taxon>Metazoa</taxon>
        <taxon>Chordata</taxon>
        <taxon>Craniata</taxon>
        <taxon>Vertebrata</taxon>
        <taxon>Euteleostomi</taxon>
        <taxon>Mammalia</taxon>
        <taxon>Monotremata</taxon>
        <taxon>Ornithorhynchidae</taxon>
        <taxon>Ornithorhynchus</taxon>
    </lineage>
</organism>
<dbReference type="InParanoid" id="A0A6I8NCH7"/>
<dbReference type="FunCoup" id="A0A6I8NCH7">
    <property type="interactions" value="281"/>
</dbReference>
<dbReference type="Proteomes" id="UP000002279">
    <property type="component" value="Chromosome X2"/>
</dbReference>
<dbReference type="GeneTree" id="ENSGT00940000163315"/>
<name>A0A6I8NCH7_ORNAN</name>
<dbReference type="OMA" id="NIQMACE"/>
<protein>
    <recommendedName>
        <fullName evidence="1">tRNA selenocysteine 1-associated protein 1 C-terminal domain-containing protein</fullName>
    </recommendedName>
</protein>
<reference evidence="2" key="2">
    <citation type="submission" date="2025-08" db="UniProtKB">
        <authorList>
            <consortium name="Ensembl"/>
        </authorList>
    </citation>
    <scope>IDENTIFICATION</scope>
    <source>
        <strain evidence="2">Glennie</strain>
    </source>
</reference>
<proteinExistence type="predicted"/>
<evidence type="ECO:0000259" key="1">
    <source>
        <dbReference type="Pfam" id="PF17654"/>
    </source>
</evidence>
<accession>A0A6I8NCH7</accession>
<reference evidence="2 3" key="1">
    <citation type="journal article" date="2008" name="Nature">
        <title>Genome analysis of the platypus reveals unique signatures of evolution.</title>
        <authorList>
            <person name="Warren W.C."/>
            <person name="Hillier L.W."/>
            <person name="Marshall Graves J.A."/>
            <person name="Birney E."/>
            <person name="Ponting C.P."/>
            <person name="Grutzner F."/>
            <person name="Belov K."/>
            <person name="Miller W."/>
            <person name="Clarke L."/>
            <person name="Chinwalla A.T."/>
            <person name="Yang S.P."/>
            <person name="Heger A."/>
            <person name="Locke D.P."/>
            <person name="Miethke P."/>
            <person name="Waters P.D."/>
            <person name="Veyrunes F."/>
            <person name="Fulton L."/>
            <person name="Fulton B."/>
            <person name="Graves T."/>
            <person name="Wallis J."/>
            <person name="Puente X.S."/>
            <person name="Lopez-Otin C."/>
            <person name="Ordonez G.R."/>
            <person name="Eichler E.E."/>
            <person name="Chen L."/>
            <person name="Cheng Z."/>
            <person name="Deakin J.E."/>
            <person name="Alsop A."/>
            <person name="Thompson K."/>
            <person name="Kirby P."/>
            <person name="Papenfuss A.T."/>
            <person name="Wakefield M.J."/>
            <person name="Olender T."/>
            <person name="Lancet D."/>
            <person name="Huttley G.A."/>
            <person name="Smit A.F."/>
            <person name="Pask A."/>
            <person name="Temple-Smith P."/>
            <person name="Batzer M.A."/>
            <person name="Walker J.A."/>
            <person name="Konkel M.K."/>
            <person name="Harris R.S."/>
            <person name="Whittington C.M."/>
            <person name="Wong E.S."/>
            <person name="Gemmell N.J."/>
            <person name="Buschiazzo E."/>
            <person name="Vargas Jentzsch I.M."/>
            <person name="Merkel A."/>
            <person name="Schmitz J."/>
            <person name="Zemann A."/>
            <person name="Churakov G."/>
            <person name="Kriegs J.O."/>
            <person name="Brosius J."/>
            <person name="Murchison E.P."/>
            <person name="Sachidanandam R."/>
            <person name="Smith C."/>
            <person name="Hannon G.J."/>
            <person name="Tsend-Ayush E."/>
            <person name="McMillan D."/>
            <person name="Attenborough R."/>
            <person name="Rens W."/>
            <person name="Ferguson-Smith M."/>
            <person name="Lefevre C.M."/>
            <person name="Sharp J.A."/>
            <person name="Nicholas K.R."/>
            <person name="Ray D.A."/>
            <person name="Kube M."/>
            <person name="Reinhardt R."/>
            <person name="Pringle T.H."/>
            <person name="Taylor J."/>
            <person name="Jones R.C."/>
            <person name="Nixon B."/>
            <person name="Dacheux J.L."/>
            <person name="Niwa H."/>
            <person name="Sekita Y."/>
            <person name="Huang X."/>
            <person name="Stark A."/>
            <person name="Kheradpour P."/>
            <person name="Kellis M."/>
            <person name="Flicek P."/>
            <person name="Chen Y."/>
            <person name="Webber C."/>
            <person name="Hardison R."/>
            <person name="Nelson J."/>
            <person name="Hallsworth-Pepin K."/>
            <person name="Delehaunty K."/>
            <person name="Markovic C."/>
            <person name="Minx P."/>
            <person name="Feng Y."/>
            <person name="Kremitzki C."/>
            <person name="Mitreva M."/>
            <person name="Glasscock J."/>
            <person name="Wylie T."/>
            <person name="Wohldmann P."/>
            <person name="Thiru P."/>
            <person name="Nhan M.N."/>
            <person name="Pohl C.S."/>
            <person name="Smith S.M."/>
            <person name="Hou S."/>
            <person name="Nefedov M."/>
            <person name="de Jong P.J."/>
            <person name="Renfree M.B."/>
            <person name="Mardis E.R."/>
            <person name="Wilson R.K."/>
        </authorList>
    </citation>
    <scope>NUCLEOTIDE SEQUENCE [LARGE SCALE GENOMIC DNA]</scope>
    <source>
        <strain evidence="2 3">Glennie</strain>
    </source>
</reference>
<dbReference type="AlphaFoldDB" id="A0A6I8NCH7"/>
<sequence>MAAHQNTRGYAMPTKSSYYGDWQRMKFEWQPNQNYLFSSYYHHCQNIQMACEYYTVYNYGDDASNIRNSFPVEVPAENQADFPVVSEEATTEDQSEEQLEDPQLYLDVEELNKEFMVASEELYDSLMNCHWQPLDTVNSKIPNDFQEVNRNA</sequence>
<feature type="domain" description="tRNA selenocysteine 1-associated protein 1 C-terminal" evidence="1">
    <location>
        <begin position="26"/>
        <end position="142"/>
    </location>
</feature>
<dbReference type="Ensembl" id="ENSOANT00000053019.1">
    <property type="protein sequence ID" value="ENSOANP00000038727.1"/>
    <property type="gene ID" value="ENSOANG00000042169.1"/>
</dbReference>
<dbReference type="PANTHER" id="PTHR37457">
    <property type="entry name" value="TRNA SELENOCYSTEINE 1-ASSOCIATED PROTEIN 1-RELATED"/>
    <property type="match status" value="1"/>
</dbReference>
<evidence type="ECO:0000313" key="2">
    <source>
        <dbReference type="Ensembl" id="ENSOANP00000038727.1"/>
    </source>
</evidence>
<dbReference type="InterPro" id="IPR041085">
    <property type="entry name" value="TSAP1_C"/>
</dbReference>